<keyword evidence="2" id="KW-1185">Reference proteome</keyword>
<evidence type="ECO:0008006" key="3">
    <source>
        <dbReference type="Google" id="ProtNLM"/>
    </source>
</evidence>
<dbReference type="Pfam" id="PF06224">
    <property type="entry name" value="AlkZ-like"/>
    <property type="match status" value="1"/>
</dbReference>
<sequence>MDIHPNQLKQLALHRQGLTHTNGWQSEQGTLEAICQLGYVQIDSINVVERAHHHSLWARVADYQPRHLEKLLQDRQIFEYWSHAAAFLPMQDYRFGLWRMRRIAQGEKHWFERDDKIIQEVLARIRIDGPLSAAEFEHSGSANGWWNWKPAKRALEQLYMEGELMVTERRNFQKVYDLAERILPGDADTRLPSDEEFADYLISSYLHAHGFGSAKQMGYLRKGPIQKLLQQRLVSMQEDGRITAFNLAGQRYFADPQDLANLPVRPESQARLLLLSPFDNLVIQRERLKALFAFDYQIECYVPKEKRQYGYFCLPMLWKQQFVGRMDVKAERKSAVLQVVQLSLEPDFALDDEFIQALRKALQGYAAFNGCKSFKVLAVNRRGVLRLVNKR</sequence>
<dbReference type="Proteomes" id="UP000606935">
    <property type="component" value="Unassembled WGS sequence"/>
</dbReference>
<proteinExistence type="predicted"/>
<dbReference type="PANTHER" id="PTHR30528">
    <property type="entry name" value="CYTOPLASMIC PROTEIN"/>
    <property type="match status" value="1"/>
</dbReference>
<dbReference type="EMBL" id="BMLS01000002">
    <property type="protein sequence ID" value="GGO67573.1"/>
    <property type="molecule type" value="Genomic_DNA"/>
</dbReference>
<reference evidence="1" key="1">
    <citation type="journal article" date="2014" name="Int. J. Syst. Evol. Microbiol.">
        <title>Complete genome sequence of Corynebacterium casei LMG S-19264T (=DSM 44701T), isolated from a smear-ripened cheese.</title>
        <authorList>
            <consortium name="US DOE Joint Genome Institute (JGI-PGF)"/>
            <person name="Walter F."/>
            <person name="Albersmeier A."/>
            <person name="Kalinowski J."/>
            <person name="Ruckert C."/>
        </authorList>
    </citation>
    <scope>NUCLEOTIDE SEQUENCE</scope>
    <source>
        <strain evidence="1">CGMCC 1.7086</strain>
    </source>
</reference>
<reference evidence="1" key="2">
    <citation type="submission" date="2020-09" db="EMBL/GenBank/DDBJ databases">
        <authorList>
            <person name="Sun Q."/>
            <person name="Zhou Y."/>
        </authorList>
    </citation>
    <scope>NUCLEOTIDE SEQUENCE</scope>
    <source>
        <strain evidence="1">CGMCC 1.7086</strain>
    </source>
</reference>
<evidence type="ECO:0000313" key="2">
    <source>
        <dbReference type="Proteomes" id="UP000606935"/>
    </source>
</evidence>
<dbReference type="InterPro" id="IPR009351">
    <property type="entry name" value="AlkZ-like"/>
</dbReference>
<gene>
    <name evidence="1" type="primary">ycaQ</name>
    <name evidence="1" type="ORF">GCM10010982_14360</name>
</gene>
<comment type="caution">
    <text evidence="1">The sequence shown here is derived from an EMBL/GenBank/DDBJ whole genome shotgun (WGS) entry which is preliminary data.</text>
</comment>
<name>A0A917YW23_9ALTE</name>
<dbReference type="PANTHER" id="PTHR30528:SF0">
    <property type="entry name" value="CYTOPLASMIC PROTEIN"/>
    <property type="match status" value="1"/>
</dbReference>
<protein>
    <recommendedName>
        <fullName evidence="3">Winged helix-turn-helix domain-containing protein</fullName>
    </recommendedName>
</protein>
<dbReference type="RefSeq" id="WP_188692425.1">
    <property type="nucleotide sequence ID" value="NZ_BMLS01000002.1"/>
</dbReference>
<dbReference type="AlphaFoldDB" id="A0A917YW23"/>
<accession>A0A917YW23</accession>
<evidence type="ECO:0000313" key="1">
    <source>
        <dbReference type="EMBL" id="GGO67573.1"/>
    </source>
</evidence>
<organism evidence="1 2">
    <name type="scientific">Bowmanella pacifica</name>
    <dbReference type="NCBI Taxonomy" id="502051"/>
    <lineage>
        <taxon>Bacteria</taxon>
        <taxon>Pseudomonadati</taxon>
        <taxon>Pseudomonadota</taxon>
        <taxon>Gammaproteobacteria</taxon>
        <taxon>Alteromonadales</taxon>
        <taxon>Alteromonadaceae</taxon>
        <taxon>Bowmanella</taxon>
    </lineage>
</organism>